<evidence type="ECO:0000313" key="2">
    <source>
        <dbReference type="Proteomes" id="UP000249464"/>
    </source>
</evidence>
<evidence type="ECO:0000313" key="1">
    <source>
        <dbReference type="EMBL" id="SGY38791.1"/>
    </source>
</evidence>
<dbReference type="EMBL" id="FQNC01000042">
    <property type="protein sequence ID" value="SGY38791.1"/>
    <property type="molecule type" value="Genomic_DNA"/>
</dbReference>
<keyword evidence="2" id="KW-1185">Reference proteome</keyword>
<name>A0A2X0M4X4_9BASI</name>
<accession>A0A2X0M4X4</accession>
<reference evidence="1 2" key="1">
    <citation type="submission" date="2016-11" db="EMBL/GenBank/DDBJ databases">
        <authorList>
            <person name="Jaros S."/>
            <person name="Januszkiewicz K."/>
            <person name="Wedrychowicz H."/>
        </authorList>
    </citation>
    <scope>NUCLEOTIDE SEQUENCE [LARGE SCALE GENOMIC DNA]</scope>
</reference>
<organism evidence="1 2">
    <name type="scientific">Microbotryum silenes-dioicae</name>
    <dbReference type="NCBI Taxonomy" id="796604"/>
    <lineage>
        <taxon>Eukaryota</taxon>
        <taxon>Fungi</taxon>
        <taxon>Dikarya</taxon>
        <taxon>Basidiomycota</taxon>
        <taxon>Pucciniomycotina</taxon>
        <taxon>Microbotryomycetes</taxon>
        <taxon>Microbotryales</taxon>
        <taxon>Microbotryaceae</taxon>
        <taxon>Microbotryum</taxon>
    </lineage>
</organism>
<dbReference type="AlphaFoldDB" id="A0A2X0M4X4"/>
<protein>
    <submittedName>
        <fullName evidence="1">BQ5605_C003g02072 protein</fullName>
    </submittedName>
</protein>
<sequence length="50" mass="5411">MTPTRPLQTIPMLHLTSLQPCQVRCIPPSAIVSSPFAKFCWAGETGKGGR</sequence>
<proteinExistence type="predicted"/>
<gene>
    <name evidence="1" type="primary">BQ5605_C003g02072</name>
    <name evidence="1" type="ORF">BQ5605_C003G02072</name>
</gene>
<dbReference type="Proteomes" id="UP000249464">
    <property type="component" value="Unassembled WGS sequence"/>
</dbReference>